<gene>
    <name evidence="2" type="ORF">BJ322DRAFT_1021326</name>
</gene>
<comment type="caution">
    <text evidence="2">The sequence shown here is derived from an EMBL/GenBank/DDBJ whole genome shotgun (WGS) entry which is preliminary data.</text>
</comment>
<accession>A0A9P6HD85</accession>
<dbReference type="Proteomes" id="UP000736335">
    <property type="component" value="Unassembled WGS sequence"/>
</dbReference>
<sequence>MAILAPNHKPGRRRGGGGFGQSFERHAEKNLEHGANILPLQCRIERTVRKANRRLFGLQAHLRDLPKQPKKTRRLEIRVRQNFHNRNKSLGKRTFHRSTLLIREERGSPPVRFGERSGLTGAKPIHGTSENLRLKLFNHFLPLPASSFRSCHTTERSNRVGPRGCMEHGDRRPPPREIKLSGDDEQNGVTQHTLRDKTGPSSSGTKREKKNQRLPRTGFNTTSEGGNQTSQWARVTLDIDSIGHPTWCVSGLRYQRGPAAAGITWVRHSTTSEASNHDRGWRSGGVMSTGTCIEIALKRRRSRNEASKKLWSGFRQQNYGQKVAPKRTVWEASD</sequence>
<feature type="compositionally biased region" description="Polar residues" evidence="1">
    <location>
        <begin position="218"/>
        <end position="228"/>
    </location>
</feature>
<feature type="compositionally biased region" description="Basic and acidic residues" evidence="1">
    <location>
        <begin position="165"/>
        <end position="182"/>
    </location>
</feature>
<evidence type="ECO:0000313" key="2">
    <source>
        <dbReference type="EMBL" id="KAF9784608.1"/>
    </source>
</evidence>
<feature type="region of interest" description="Disordered" evidence="1">
    <location>
        <begin position="1"/>
        <end position="22"/>
    </location>
</feature>
<dbReference type="AlphaFoldDB" id="A0A9P6HD85"/>
<evidence type="ECO:0000256" key="1">
    <source>
        <dbReference type="SAM" id="MobiDB-lite"/>
    </source>
</evidence>
<dbReference type="EMBL" id="WIUZ02000008">
    <property type="protein sequence ID" value="KAF9784608.1"/>
    <property type="molecule type" value="Genomic_DNA"/>
</dbReference>
<organism evidence="2 3">
    <name type="scientific">Thelephora terrestris</name>
    <dbReference type="NCBI Taxonomy" id="56493"/>
    <lineage>
        <taxon>Eukaryota</taxon>
        <taxon>Fungi</taxon>
        <taxon>Dikarya</taxon>
        <taxon>Basidiomycota</taxon>
        <taxon>Agaricomycotina</taxon>
        <taxon>Agaricomycetes</taxon>
        <taxon>Thelephorales</taxon>
        <taxon>Thelephoraceae</taxon>
        <taxon>Thelephora</taxon>
    </lineage>
</organism>
<reference evidence="2" key="1">
    <citation type="journal article" date="2020" name="Nat. Commun.">
        <title>Large-scale genome sequencing of mycorrhizal fungi provides insights into the early evolution of symbiotic traits.</title>
        <authorList>
            <person name="Miyauchi S."/>
            <person name="Kiss E."/>
            <person name="Kuo A."/>
            <person name="Drula E."/>
            <person name="Kohler A."/>
            <person name="Sanchez-Garcia M."/>
            <person name="Morin E."/>
            <person name="Andreopoulos B."/>
            <person name="Barry K.W."/>
            <person name="Bonito G."/>
            <person name="Buee M."/>
            <person name="Carver A."/>
            <person name="Chen C."/>
            <person name="Cichocki N."/>
            <person name="Clum A."/>
            <person name="Culley D."/>
            <person name="Crous P.W."/>
            <person name="Fauchery L."/>
            <person name="Girlanda M."/>
            <person name="Hayes R.D."/>
            <person name="Keri Z."/>
            <person name="LaButti K."/>
            <person name="Lipzen A."/>
            <person name="Lombard V."/>
            <person name="Magnuson J."/>
            <person name="Maillard F."/>
            <person name="Murat C."/>
            <person name="Nolan M."/>
            <person name="Ohm R.A."/>
            <person name="Pangilinan J."/>
            <person name="Pereira M.F."/>
            <person name="Perotto S."/>
            <person name="Peter M."/>
            <person name="Pfister S."/>
            <person name="Riley R."/>
            <person name="Sitrit Y."/>
            <person name="Stielow J.B."/>
            <person name="Szollosi G."/>
            <person name="Zifcakova L."/>
            <person name="Stursova M."/>
            <person name="Spatafora J.W."/>
            <person name="Tedersoo L."/>
            <person name="Vaario L.M."/>
            <person name="Yamada A."/>
            <person name="Yan M."/>
            <person name="Wang P."/>
            <person name="Xu J."/>
            <person name="Bruns T."/>
            <person name="Baldrian P."/>
            <person name="Vilgalys R."/>
            <person name="Dunand C."/>
            <person name="Henrissat B."/>
            <person name="Grigoriev I.V."/>
            <person name="Hibbett D."/>
            <person name="Nagy L.G."/>
            <person name="Martin F.M."/>
        </authorList>
    </citation>
    <scope>NUCLEOTIDE SEQUENCE</scope>
    <source>
        <strain evidence="2">UH-Tt-Lm1</strain>
    </source>
</reference>
<protein>
    <submittedName>
        <fullName evidence="2">Uncharacterized protein</fullName>
    </submittedName>
</protein>
<keyword evidence="3" id="KW-1185">Reference proteome</keyword>
<proteinExistence type="predicted"/>
<evidence type="ECO:0000313" key="3">
    <source>
        <dbReference type="Proteomes" id="UP000736335"/>
    </source>
</evidence>
<name>A0A9P6HD85_9AGAM</name>
<feature type="region of interest" description="Disordered" evidence="1">
    <location>
        <begin position="151"/>
        <end position="228"/>
    </location>
</feature>
<reference evidence="2" key="2">
    <citation type="submission" date="2020-11" db="EMBL/GenBank/DDBJ databases">
        <authorList>
            <consortium name="DOE Joint Genome Institute"/>
            <person name="Kuo A."/>
            <person name="Miyauchi S."/>
            <person name="Kiss E."/>
            <person name="Drula E."/>
            <person name="Kohler A."/>
            <person name="Sanchez-Garcia M."/>
            <person name="Andreopoulos B."/>
            <person name="Barry K.W."/>
            <person name="Bonito G."/>
            <person name="Buee M."/>
            <person name="Carver A."/>
            <person name="Chen C."/>
            <person name="Cichocki N."/>
            <person name="Clum A."/>
            <person name="Culley D."/>
            <person name="Crous P.W."/>
            <person name="Fauchery L."/>
            <person name="Girlanda M."/>
            <person name="Hayes R."/>
            <person name="Keri Z."/>
            <person name="Labutti K."/>
            <person name="Lipzen A."/>
            <person name="Lombard V."/>
            <person name="Magnuson J."/>
            <person name="Maillard F."/>
            <person name="Morin E."/>
            <person name="Murat C."/>
            <person name="Nolan M."/>
            <person name="Ohm R."/>
            <person name="Pangilinan J."/>
            <person name="Pereira M."/>
            <person name="Perotto S."/>
            <person name="Peter M."/>
            <person name="Riley R."/>
            <person name="Sitrit Y."/>
            <person name="Stielow B."/>
            <person name="Szollosi G."/>
            <person name="Zifcakova L."/>
            <person name="Stursova M."/>
            <person name="Spatafora J.W."/>
            <person name="Tedersoo L."/>
            <person name="Vaario L.-M."/>
            <person name="Yamada A."/>
            <person name="Yan M."/>
            <person name="Wang P."/>
            <person name="Xu J."/>
            <person name="Bruns T."/>
            <person name="Baldrian P."/>
            <person name="Vilgalys R."/>
            <person name="Henrissat B."/>
            <person name="Grigoriev I.V."/>
            <person name="Hibbett D."/>
            <person name="Nagy L.G."/>
            <person name="Martin F.M."/>
        </authorList>
    </citation>
    <scope>NUCLEOTIDE SEQUENCE</scope>
    <source>
        <strain evidence="2">UH-Tt-Lm1</strain>
    </source>
</reference>